<evidence type="ECO:0000256" key="7">
    <source>
        <dbReference type="SAM" id="MobiDB-lite"/>
    </source>
</evidence>
<evidence type="ECO:0000256" key="4">
    <source>
        <dbReference type="ARBA" id="ARBA00022729"/>
    </source>
</evidence>
<dbReference type="CDD" id="cd16030">
    <property type="entry name" value="iduronate-2-sulfatase"/>
    <property type="match status" value="1"/>
</dbReference>
<dbReference type="RefSeq" id="WP_173416732.1">
    <property type="nucleotide sequence ID" value="NZ_CP054139.1"/>
</dbReference>
<dbReference type="EMBL" id="CP054139">
    <property type="protein sequence ID" value="QKJ32080.1"/>
    <property type="molecule type" value="Genomic_DNA"/>
</dbReference>
<evidence type="ECO:0000313" key="11">
    <source>
        <dbReference type="Proteomes" id="UP000505355"/>
    </source>
</evidence>
<feature type="domain" description="Sulfatase N-terminal" evidence="9">
    <location>
        <begin position="29"/>
        <end position="382"/>
    </location>
</feature>
<dbReference type="InterPro" id="IPR017850">
    <property type="entry name" value="Alkaline_phosphatase_core_sf"/>
</dbReference>
<comment type="cofactor">
    <cofactor evidence="1">
        <name>Ca(2+)</name>
        <dbReference type="ChEBI" id="CHEBI:29108"/>
    </cofactor>
</comment>
<evidence type="ECO:0000256" key="1">
    <source>
        <dbReference type="ARBA" id="ARBA00001913"/>
    </source>
</evidence>
<dbReference type="Gene3D" id="3.40.720.10">
    <property type="entry name" value="Alkaline Phosphatase, subunit A"/>
    <property type="match status" value="1"/>
</dbReference>
<feature type="region of interest" description="Disordered" evidence="7">
    <location>
        <begin position="143"/>
        <end position="183"/>
    </location>
</feature>
<keyword evidence="11" id="KW-1185">Reference proteome</keyword>
<dbReference type="KEGG" id="mmab:HQ865_20705"/>
<dbReference type="PANTHER" id="PTHR45953">
    <property type="entry name" value="IDURONATE 2-SULFATASE"/>
    <property type="match status" value="1"/>
</dbReference>
<evidence type="ECO:0000256" key="6">
    <source>
        <dbReference type="ARBA" id="ARBA00022837"/>
    </source>
</evidence>
<dbReference type="SUPFAM" id="SSF53649">
    <property type="entry name" value="Alkaline phosphatase-like"/>
    <property type="match status" value="1"/>
</dbReference>
<dbReference type="GO" id="GO:0046872">
    <property type="term" value="F:metal ion binding"/>
    <property type="evidence" value="ECO:0007669"/>
    <property type="project" value="UniProtKB-KW"/>
</dbReference>
<organism evidence="10 11">
    <name type="scientific">Mucilaginibacter mali</name>
    <dbReference type="NCBI Taxonomy" id="2740462"/>
    <lineage>
        <taxon>Bacteria</taxon>
        <taxon>Pseudomonadati</taxon>
        <taxon>Bacteroidota</taxon>
        <taxon>Sphingobacteriia</taxon>
        <taxon>Sphingobacteriales</taxon>
        <taxon>Sphingobacteriaceae</taxon>
        <taxon>Mucilaginibacter</taxon>
    </lineage>
</organism>
<dbReference type="Proteomes" id="UP000505355">
    <property type="component" value="Chromosome"/>
</dbReference>
<dbReference type="InterPro" id="IPR000917">
    <property type="entry name" value="Sulfatase_N"/>
</dbReference>
<sequence length="482" mass="53627">MKKAASFLMLLLAVTVFAAVAQQGKKKYNVLFLISDDLRPEISCYDVGGIKTPNIDKIAARALRFDNAYAQYPVCNCSRSSLLTGRYPTQTGVMDNNTYFRRLHPDWVTLPQYFMNNGYVTLRSGKIFHGGIDDMVSWTEGGEPTNPAITERGNNARPARNNANPRPVPIETDGNGSASANSSSDRIIVLDGDGETHGDYHTATRAIDMMNRYKDKPFFLAVGFVKPHSPPTAPKKFFDLYDLNKIPLPVDYAPVPKAPDGLPPISIAPVNSDLFIGRASTPETAREMKRAYWASTSFMDAQLGRVMDALKQNKLEDNTIVVFFGDHGYHLGEKGKWSKGYSLYEIGLRVPLLIAIPGAKQKATKQVVQLLDLYPTLAELCGLPKPPDQEGHSLTQILKKPTTKRDIPSYAVVDYHGKTGKSVRTQRWHYAEWEEGADGMMLFDHPKDSLELKNLANDPAYAGTVQEMKALLKRMPDTRVKK</sequence>
<evidence type="ECO:0000256" key="2">
    <source>
        <dbReference type="ARBA" id="ARBA00008779"/>
    </source>
</evidence>
<evidence type="ECO:0000256" key="5">
    <source>
        <dbReference type="ARBA" id="ARBA00022801"/>
    </source>
</evidence>
<evidence type="ECO:0000256" key="8">
    <source>
        <dbReference type="SAM" id="SignalP"/>
    </source>
</evidence>
<dbReference type="PROSITE" id="PS00149">
    <property type="entry name" value="SULFATASE_2"/>
    <property type="match status" value="1"/>
</dbReference>
<evidence type="ECO:0000256" key="3">
    <source>
        <dbReference type="ARBA" id="ARBA00022723"/>
    </source>
</evidence>
<dbReference type="AlphaFoldDB" id="A0A7D4UQ61"/>
<proteinExistence type="inferred from homology"/>
<feature type="compositionally biased region" description="Low complexity" evidence="7">
    <location>
        <begin position="173"/>
        <end position="183"/>
    </location>
</feature>
<feature type="chain" id="PRO_5028880602" evidence="8">
    <location>
        <begin position="19"/>
        <end position="482"/>
    </location>
</feature>
<keyword evidence="3" id="KW-0479">Metal-binding</keyword>
<comment type="similarity">
    <text evidence="2">Belongs to the sulfatase family.</text>
</comment>
<protein>
    <submittedName>
        <fullName evidence="10">Sulfatase</fullName>
    </submittedName>
</protein>
<dbReference type="InterPro" id="IPR035874">
    <property type="entry name" value="IDS"/>
</dbReference>
<feature type="compositionally biased region" description="Low complexity" evidence="7">
    <location>
        <begin position="155"/>
        <end position="165"/>
    </location>
</feature>
<evidence type="ECO:0000313" key="10">
    <source>
        <dbReference type="EMBL" id="QKJ32080.1"/>
    </source>
</evidence>
<keyword evidence="4 8" id="KW-0732">Signal</keyword>
<name>A0A7D4UQ61_9SPHI</name>
<accession>A0A7D4UQ61</accession>
<dbReference type="InterPro" id="IPR024607">
    <property type="entry name" value="Sulfatase_CS"/>
</dbReference>
<reference evidence="10 11" key="1">
    <citation type="submission" date="2020-05" db="EMBL/GenBank/DDBJ databases">
        <title>Mucilaginibacter mali sp. nov.</title>
        <authorList>
            <person name="Kim H.S."/>
            <person name="Lee K.C."/>
            <person name="Suh M.K."/>
            <person name="Kim J.-S."/>
            <person name="Han K.-I."/>
            <person name="Eom M.K."/>
            <person name="Shin Y.K."/>
            <person name="Lee J.-S."/>
        </authorList>
    </citation>
    <scope>NUCLEOTIDE SEQUENCE [LARGE SCALE GENOMIC DNA]</scope>
    <source>
        <strain evidence="10 11">G2-14</strain>
    </source>
</reference>
<keyword evidence="5" id="KW-0378">Hydrolase</keyword>
<feature type="signal peptide" evidence="8">
    <location>
        <begin position="1"/>
        <end position="18"/>
    </location>
</feature>
<dbReference type="PANTHER" id="PTHR45953:SF1">
    <property type="entry name" value="IDURONATE 2-SULFATASE"/>
    <property type="match status" value="1"/>
</dbReference>
<dbReference type="GO" id="GO:0004423">
    <property type="term" value="F:iduronate-2-sulfatase activity"/>
    <property type="evidence" value="ECO:0007669"/>
    <property type="project" value="InterPro"/>
</dbReference>
<evidence type="ECO:0000259" key="9">
    <source>
        <dbReference type="Pfam" id="PF00884"/>
    </source>
</evidence>
<keyword evidence="6" id="KW-0106">Calcium</keyword>
<dbReference type="Pfam" id="PF00884">
    <property type="entry name" value="Sulfatase"/>
    <property type="match status" value="1"/>
</dbReference>
<gene>
    <name evidence="10" type="ORF">HQ865_20705</name>
</gene>
<dbReference type="GO" id="GO:0005737">
    <property type="term" value="C:cytoplasm"/>
    <property type="evidence" value="ECO:0007669"/>
    <property type="project" value="TreeGrafter"/>
</dbReference>